<dbReference type="KEGG" id="xpo:XPG1_2229"/>
<keyword evidence="2" id="KW-1185">Reference proteome</keyword>
<name>A0A068R4C5_9GAMM</name>
<organism evidence="1 2">
    <name type="scientific">Xenorhabdus poinarii G6</name>
    <dbReference type="NCBI Taxonomy" id="1354304"/>
    <lineage>
        <taxon>Bacteria</taxon>
        <taxon>Pseudomonadati</taxon>
        <taxon>Pseudomonadota</taxon>
        <taxon>Gammaproteobacteria</taxon>
        <taxon>Enterobacterales</taxon>
        <taxon>Morganellaceae</taxon>
        <taxon>Xenorhabdus</taxon>
    </lineage>
</organism>
<dbReference type="AlphaFoldDB" id="A0A068R4C5"/>
<evidence type="ECO:0000313" key="2">
    <source>
        <dbReference type="Proteomes" id="UP000032735"/>
    </source>
</evidence>
<sequence length="40" mass="4722">MLKYEQTPRTEGGVRKTYCSEIHYVVKLINHVKLSQMIKV</sequence>
<dbReference type="EMBL" id="FO704551">
    <property type="protein sequence ID" value="CDG21884.1"/>
    <property type="molecule type" value="Genomic_DNA"/>
</dbReference>
<gene>
    <name evidence="1" type="ORF">XPG1_2229</name>
</gene>
<dbReference type="HOGENOM" id="CLU_3298861_0_0_6"/>
<proteinExistence type="predicted"/>
<dbReference type="Proteomes" id="UP000032735">
    <property type="component" value="Chromosome"/>
</dbReference>
<accession>A0A068R4C5</accession>
<protein>
    <submittedName>
        <fullName evidence="1">Uncharacterized protein</fullName>
    </submittedName>
</protein>
<evidence type="ECO:0000313" key="1">
    <source>
        <dbReference type="EMBL" id="CDG21884.1"/>
    </source>
</evidence>
<reference evidence="1 2" key="1">
    <citation type="submission" date="2013-07" db="EMBL/GenBank/DDBJ databases">
        <authorList>
            <person name="Genoscope - CEA"/>
        </authorList>
    </citation>
    <scope>NUCLEOTIDE SEQUENCE [LARGE SCALE GENOMIC DNA]</scope>
    <source>
        <strain evidence="1 2">G6</strain>
    </source>
</reference>
<dbReference type="STRING" id="1354304.XPG1_2229"/>